<name>A0ABR1QL45_9PEZI</name>
<evidence type="ECO:0000259" key="3">
    <source>
        <dbReference type="SMART" id="SM00903"/>
    </source>
</evidence>
<evidence type="ECO:0000313" key="5">
    <source>
        <dbReference type="Proteomes" id="UP001391051"/>
    </source>
</evidence>
<protein>
    <recommendedName>
        <fullName evidence="3">Flavin reductase like domain-containing protein</fullName>
    </recommendedName>
</protein>
<reference evidence="4 5" key="1">
    <citation type="submission" date="2023-01" db="EMBL/GenBank/DDBJ databases">
        <title>Analysis of 21 Apiospora genomes using comparative genomics revels a genus with tremendous synthesis potential of carbohydrate active enzymes and secondary metabolites.</title>
        <authorList>
            <person name="Sorensen T."/>
        </authorList>
    </citation>
    <scope>NUCLEOTIDE SEQUENCE [LARGE SCALE GENOMIC DNA]</scope>
    <source>
        <strain evidence="4 5">CBS 24483</strain>
    </source>
</reference>
<proteinExistence type="predicted"/>
<dbReference type="RefSeq" id="XP_066702775.1">
    <property type="nucleotide sequence ID" value="XM_066840148.1"/>
</dbReference>
<dbReference type="SMART" id="SM00903">
    <property type="entry name" value="Flavin_Reduct"/>
    <property type="match status" value="1"/>
</dbReference>
<organism evidence="4 5">
    <name type="scientific">Apiospora aurea</name>
    <dbReference type="NCBI Taxonomy" id="335848"/>
    <lineage>
        <taxon>Eukaryota</taxon>
        <taxon>Fungi</taxon>
        <taxon>Dikarya</taxon>
        <taxon>Ascomycota</taxon>
        <taxon>Pezizomycotina</taxon>
        <taxon>Sordariomycetes</taxon>
        <taxon>Xylariomycetidae</taxon>
        <taxon>Amphisphaeriales</taxon>
        <taxon>Apiosporaceae</taxon>
        <taxon>Apiospora</taxon>
    </lineage>
</organism>
<dbReference type="EMBL" id="JAQQWE010000003">
    <property type="protein sequence ID" value="KAK7959072.1"/>
    <property type="molecule type" value="Genomic_DNA"/>
</dbReference>
<dbReference type="SUPFAM" id="SSF50475">
    <property type="entry name" value="FMN-binding split barrel"/>
    <property type="match status" value="1"/>
</dbReference>
<dbReference type="PANTHER" id="PTHR30466">
    <property type="entry name" value="FLAVIN REDUCTASE"/>
    <property type="match status" value="1"/>
</dbReference>
<dbReference type="InterPro" id="IPR012349">
    <property type="entry name" value="Split_barrel_FMN-bd"/>
</dbReference>
<sequence>MIRNRILKRLLGLQGPIFPCTPRFPYRCSIPQKRWNSNDATTPTSGFSGTKNGLDSAQHDNDAGVGQGAPARNLTEDNNSLRPQKMDDHHFKKLMRHVPRPVVVVTSVQYPNIYKTYNEMSPEDQRAVIELANEEGMTLDEFIKLQWLLINQYENNSQDGQSPEDSAGTGPIPRAMTVSSFSSVTLDPKPTITFSITKPSRTYDAIASSRRFNIHVLRDDENGARLAHHFTQGNAPSPGVSHGLFSFDKFPGLNVRLAHGREVWEQSWQKMLAGSDSDFTISKDGAKGTISGVPCLQGDAIIYVLRCVVARKPEDFVHEGDVSDVGRTPPHDAMSLTYAHQEYRKMGEKLEHGAPQKPT</sequence>
<comment type="caution">
    <text evidence="4">The sequence shown here is derived from an EMBL/GenBank/DDBJ whole genome shotgun (WGS) entry which is preliminary data.</text>
</comment>
<feature type="compositionally biased region" description="Polar residues" evidence="2">
    <location>
        <begin position="34"/>
        <end position="55"/>
    </location>
</feature>
<keyword evidence="5" id="KW-1185">Reference proteome</keyword>
<feature type="region of interest" description="Disordered" evidence="2">
    <location>
        <begin position="33"/>
        <end position="84"/>
    </location>
</feature>
<evidence type="ECO:0000256" key="2">
    <source>
        <dbReference type="SAM" id="MobiDB-lite"/>
    </source>
</evidence>
<dbReference type="Proteomes" id="UP001391051">
    <property type="component" value="Unassembled WGS sequence"/>
</dbReference>
<evidence type="ECO:0000256" key="1">
    <source>
        <dbReference type="ARBA" id="ARBA00023002"/>
    </source>
</evidence>
<gene>
    <name evidence="4" type="ORF">PG986_003926</name>
</gene>
<accession>A0ABR1QL45</accession>
<dbReference type="GeneID" id="92073210"/>
<dbReference type="InterPro" id="IPR002563">
    <property type="entry name" value="Flavin_Rdtase-like_dom"/>
</dbReference>
<feature type="domain" description="Flavin reductase like" evidence="3">
    <location>
        <begin position="95"/>
        <end position="345"/>
    </location>
</feature>
<keyword evidence="1" id="KW-0560">Oxidoreductase</keyword>
<dbReference type="Pfam" id="PF01613">
    <property type="entry name" value="Flavin_Reduct"/>
    <property type="match status" value="1"/>
</dbReference>
<dbReference type="PANTHER" id="PTHR30466:SF1">
    <property type="entry name" value="FMN REDUCTASE (NADH) RUTF"/>
    <property type="match status" value="1"/>
</dbReference>
<dbReference type="InterPro" id="IPR050268">
    <property type="entry name" value="NADH-dep_flavin_reductase"/>
</dbReference>
<dbReference type="Gene3D" id="2.30.110.10">
    <property type="entry name" value="Electron Transport, Fmn-binding Protein, Chain A"/>
    <property type="match status" value="1"/>
</dbReference>
<evidence type="ECO:0000313" key="4">
    <source>
        <dbReference type="EMBL" id="KAK7959072.1"/>
    </source>
</evidence>